<organism evidence="10 11">
    <name type="scientific">Neolewinella xylanilytica</name>
    <dbReference type="NCBI Taxonomy" id="1514080"/>
    <lineage>
        <taxon>Bacteria</taxon>
        <taxon>Pseudomonadati</taxon>
        <taxon>Bacteroidota</taxon>
        <taxon>Saprospiria</taxon>
        <taxon>Saprospirales</taxon>
        <taxon>Lewinellaceae</taxon>
        <taxon>Neolewinella</taxon>
    </lineage>
</organism>
<feature type="domain" description="Secretion system C-terminal sorting" evidence="9">
    <location>
        <begin position="789"/>
        <end position="854"/>
    </location>
</feature>
<dbReference type="GO" id="GO:0005576">
    <property type="term" value="C:extracellular region"/>
    <property type="evidence" value="ECO:0007669"/>
    <property type="project" value="TreeGrafter"/>
</dbReference>
<dbReference type="GO" id="GO:0009986">
    <property type="term" value="C:cell surface"/>
    <property type="evidence" value="ECO:0007669"/>
    <property type="project" value="TreeGrafter"/>
</dbReference>
<dbReference type="AlphaFoldDB" id="A0A2S6I4D3"/>
<evidence type="ECO:0000259" key="8">
    <source>
        <dbReference type="Pfam" id="PF00150"/>
    </source>
</evidence>
<evidence type="ECO:0000313" key="11">
    <source>
        <dbReference type="Proteomes" id="UP000237662"/>
    </source>
</evidence>
<dbReference type="GO" id="GO:0008422">
    <property type="term" value="F:beta-glucosidase activity"/>
    <property type="evidence" value="ECO:0007669"/>
    <property type="project" value="TreeGrafter"/>
</dbReference>
<name>A0A2S6I4D3_9BACT</name>
<dbReference type="InterPro" id="IPR050386">
    <property type="entry name" value="Glycosyl_hydrolase_5"/>
</dbReference>
<dbReference type="PROSITE" id="PS00659">
    <property type="entry name" value="GLYCOSYL_HYDROL_F5"/>
    <property type="match status" value="1"/>
</dbReference>
<dbReference type="GO" id="GO:0030245">
    <property type="term" value="P:cellulose catabolic process"/>
    <property type="evidence" value="ECO:0007669"/>
    <property type="project" value="UniProtKB-KW"/>
</dbReference>
<dbReference type="OrthoDB" id="9800955at2"/>
<evidence type="ECO:0000256" key="4">
    <source>
        <dbReference type="ARBA" id="ARBA00023277"/>
    </source>
</evidence>
<sequence>MNRRLLVFCLFLFLTHSQYAQLSPATAVAEMGRGINLGNTLEPPSEGAWNNGPAQEALFDAYVAAGFTNVRIPVRWDEHTADTAPYAIDAEWLDRVEEVVDWGLERDLYVTLNGHHEDWLKANYGDPAERARYDAIWVQISERFQDKSDKLLFEIINEPFGMTVAEVDELNERILGIIREDDPTRLVIFGGNQYANAEELLLATVPDDDYVIGYFHSYDPWSFAGEGIGTWGTEADYAALDEKFSRVAMWSQTNEVPVHLSEFGAVRQADYNSRMRYYAAYVEAALRYGFAFSVWDDGGMFGVLDRESRTWPEVKDILIYTYADSPTDLLLSQPEPIDTLDPEVNLSWRNRATADSVRVERRIDEDAFVEIASLAPSAESYRDTTVQTGNTYTYRIVTHRADGTLLHSYPAQTFVGILPEEPAGDGIVNYADGLDTAATRFSGEPAGITYALANGVLTVAGDGTSPTYQTFRYTLPDSLAADAVASNDLLYISARSLSGEAVNLRIDLIDENDRHTTNAGRSVSISGTEFAEYRLDYNNGYQDGGYGGTGCPAADAPCAVNGARIVALAFYPEANDGGFNDTIQIDYLSFGQPLDENAEPTGLVGYQDDLEGAGAQFQGEPAGLSYSVVEGVLAIVGDGSAPAYQTVTYELHDENDDPVLADAVNSDNLLYLRARTASGEPTELRIDLIDNNNFHTTLAGRTARIEGSSYQVYALDFAGGYQDGGYGGTACDADTQPCAVDGRRIARLAFYPDPASGGFADTLFLDWLSFGSELTTSLRVPESFSELAVYPNPTHDRITVTYRQRRAGEIRTEVMDGLGRRVFSQRRGMQAAGNNSLPIDLSGIVAGTYYVRVSFIDGSGSSTIPVLIR</sequence>
<dbReference type="Gene3D" id="3.20.20.80">
    <property type="entry name" value="Glycosidases"/>
    <property type="match status" value="1"/>
</dbReference>
<evidence type="ECO:0000256" key="1">
    <source>
        <dbReference type="ARBA" id="ARBA00005641"/>
    </source>
</evidence>
<reference evidence="10 11" key="1">
    <citation type="submission" date="2018-02" db="EMBL/GenBank/DDBJ databases">
        <title>Genomic Encyclopedia of Archaeal and Bacterial Type Strains, Phase II (KMG-II): from individual species to whole genera.</title>
        <authorList>
            <person name="Goeker M."/>
        </authorList>
    </citation>
    <scope>NUCLEOTIDE SEQUENCE [LARGE SCALE GENOMIC DNA]</scope>
    <source>
        <strain evidence="10 11">DSM 29526</strain>
    </source>
</reference>
<evidence type="ECO:0000256" key="5">
    <source>
        <dbReference type="ARBA" id="ARBA00023295"/>
    </source>
</evidence>
<dbReference type="Pfam" id="PF18962">
    <property type="entry name" value="Por_Secre_tail"/>
    <property type="match status" value="1"/>
</dbReference>
<protein>
    <submittedName>
        <fullName evidence="10">Putative secreted protein (Por secretion system target)</fullName>
    </submittedName>
</protein>
<keyword evidence="4" id="KW-0119">Carbohydrate metabolism</keyword>
<dbReference type="PANTHER" id="PTHR31297">
    <property type="entry name" value="GLUCAN ENDO-1,6-BETA-GLUCOSIDASE B"/>
    <property type="match status" value="1"/>
</dbReference>
<accession>A0A2S6I4D3</accession>
<gene>
    <name evidence="10" type="ORF">CLV84_2832</name>
</gene>
<evidence type="ECO:0000256" key="7">
    <source>
        <dbReference type="SAM" id="SignalP"/>
    </source>
</evidence>
<dbReference type="Gene3D" id="2.60.40.10">
    <property type="entry name" value="Immunoglobulins"/>
    <property type="match status" value="1"/>
</dbReference>
<feature type="signal peptide" evidence="7">
    <location>
        <begin position="1"/>
        <end position="20"/>
    </location>
</feature>
<dbReference type="InterPro" id="IPR013783">
    <property type="entry name" value="Ig-like_fold"/>
</dbReference>
<keyword evidence="2" id="KW-0378">Hydrolase</keyword>
<comment type="caution">
    <text evidence="10">The sequence shown here is derived from an EMBL/GenBank/DDBJ whole genome shotgun (WGS) entry which is preliminary data.</text>
</comment>
<evidence type="ECO:0000313" key="10">
    <source>
        <dbReference type="EMBL" id="PPK85919.1"/>
    </source>
</evidence>
<comment type="similarity">
    <text evidence="1">Belongs to the glycosyl hydrolase 5 (cellulase A) family.</text>
</comment>
<evidence type="ECO:0000256" key="6">
    <source>
        <dbReference type="ARBA" id="ARBA00023326"/>
    </source>
</evidence>
<evidence type="ECO:0000256" key="3">
    <source>
        <dbReference type="ARBA" id="ARBA00023001"/>
    </source>
</evidence>
<keyword evidence="7" id="KW-0732">Signal</keyword>
<dbReference type="Pfam" id="PF00150">
    <property type="entry name" value="Cellulase"/>
    <property type="match status" value="1"/>
</dbReference>
<dbReference type="InterPro" id="IPR026444">
    <property type="entry name" value="Secre_tail"/>
</dbReference>
<evidence type="ECO:0000259" key="9">
    <source>
        <dbReference type="Pfam" id="PF18962"/>
    </source>
</evidence>
<keyword evidence="11" id="KW-1185">Reference proteome</keyword>
<proteinExistence type="inferred from homology"/>
<feature type="domain" description="Glycoside hydrolase family 5" evidence="8">
    <location>
        <begin position="46"/>
        <end position="296"/>
    </location>
</feature>
<feature type="chain" id="PRO_5015478074" evidence="7">
    <location>
        <begin position="21"/>
        <end position="869"/>
    </location>
</feature>
<dbReference type="InterPro" id="IPR017853">
    <property type="entry name" value="GH"/>
</dbReference>
<keyword evidence="3" id="KW-0136">Cellulose degradation</keyword>
<dbReference type="Proteomes" id="UP000237662">
    <property type="component" value="Unassembled WGS sequence"/>
</dbReference>
<keyword evidence="5" id="KW-0326">Glycosidase</keyword>
<dbReference type="NCBIfam" id="TIGR04183">
    <property type="entry name" value="Por_Secre_tail"/>
    <property type="match status" value="1"/>
</dbReference>
<dbReference type="EMBL" id="PTJC01000006">
    <property type="protein sequence ID" value="PPK85919.1"/>
    <property type="molecule type" value="Genomic_DNA"/>
</dbReference>
<dbReference type="InterPro" id="IPR001547">
    <property type="entry name" value="Glyco_hydro_5"/>
</dbReference>
<dbReference type="PANTHER" id="PTHR31297:SF41">
    <property type="entry name" value="ENDOGLUCANASE, PUTATIVE (AFU_ORTHOLOGUE AFUA_5G01830)-RELATED"/>
    <property type="match status" value="1"/>
</dbReference>
<dbReference type="RefSeq" id="WP_104420398.1">
    <property type="nucleotide sequence ID" value="NZ_PTJC01000006.1"/>
</dbReference>
<dbReference type="InterPro" id="IPR018087">
    <property type="entry name" value="Glyco_hydro_5_CS"/>
</dbReference>
<keyword evidence="6" id="KW-0624">Polysaccharide degradation</keyword>
<dbReference type="SUPFAM" id="SSF51445">
    <property type="entry name" value="(Trans)glycosidases"/>
    <property type="match status" value="1"/>
</dbReference>
<evidence type="ECO:0000256" key="2">
    <source>
        <dbReference type="ARBA" id="ARBA00022801"/>
    </source>
</evidence>